<evidence type="ECO:0000313" key="2">
    <source>
        <dbReference type="Proteomes" id="UP001500326"/>
    </source>
</evidence>
<comment type="caution">
    <text evidence="1">The sequence shown here is derived from an EMBL/GenBank/DDBJ whole genome shotgun (WGS) entry which is preliminary data.</text>
</comment>
<name>A0ABP5EHL2_9MICO</name>
<gene>
    <name evidence="1" type="ORF">GCM10009777_36240</name>
</gene>
<dbReference type="RefSeq" id="WP_344065605.1">
    <property type="nucleotide sequence ID" value="NZ_BAAAOH010000001.1"/>
</dbReference>
<evidence type="ECO:0008006" key="3">
    <source>
        <dbReference type="Google" id="ProtNLM"/>
    </source>
</evidence>
<dbReference type="PANTHER" id="PTHR38009:SF1">
    <property type="entry name" value="CONSERVED HYPOTHETICAL PHAGE TAIL PROTEIN"/>
    <property type="match status" value="1"/>
</dbReference>
<dbReference type="InterPro" id="IPR010667">
    <property type="entry name" value="Phage_T4_Gp19"/>
</dbReference>
<proteinExistence type="predicted"/>
<dbReference type="Proteomes" id="UP001500326">
    <property type="component" value="Unassembled WGS sequence"/>
</dbReference>
<accession>A0ABP5EHL2</accession>
<sequence length="172" mass="18879">MGDEFLLSAFKFNVWLTRSTTRPGSGDDPAPAVLGTGGAFAECSGLELEADVKEYLEGGRNDGVIRRVGRVKLAPIVLKRGMFSADAHSRANSDLWMWLTRMVSGVLPVTRYDGRIEIVAPNKQMTPLATWTFDRGLPQKVTGPTLNAKTGEIAIEELHIVHEGLRMVVEKK</sequence>
<dbReference type="EMBL" id="BAAAOH010000001">
    <property type="protein sequence ID" value="GAA1996257.1"/>
    <property type="molecule type" value="Genomic_DNA"/>
</dbReference>
<dbReference type="InterPro" id="IPR011747">
    <property type="entry name" value="CHP02241"/>
</dbReference>
<dbReference type="Pfam" id="PF06841">
    <property type="entry name" value="Phage_T4_gp19"/>
    <property type="match status" value="1"/>
</dbReference>
<evidence type="ECO:0000313" key="1">
    <source>
        <dbReference type="EMBL" id="GAA1996257.1"/>
    </source>
</evidence>
<dbReference type="PANTHER" id="PTHR38009">
    <property type="entry name" value="CONSERVED HYPOTHETICAL PHAGE TAIL PROTEIN"/>
    <property type="match status" value="1"/>
</dbReference>
<dbReference type="NCBIfam" id="TIGR02241">
    <property type="entry name" value="conserved hypothetical phage tail region protein"/>
    <property type="match status" value="1"/>
</dbReference>
<organism evidence="1 2">
    <name type="scientific">Microbacterium pumilum</name>
    <dbReference type="NCBI Taxonomy" id="344165"/>
    <lineage>
        <taxon>Bacteria</taxon>
        <taxon>Bacillati</taxon>
        <taxon>Actinomycetota</taxon>
        <taxon>Actinomycetes</taxon>
        <taxon>Micrococcales</taxon>
        <taxon>Microbacteriaceae</taxon>
        <taxon>Microbacterium</taxon>
    </lineage>
</organism>
<keyword evidence="2" id="KW-1185">Reference proteome</keyword>
<protein>
    <recommendedName>
        <fullName evidence="3">Phage tail protein</fullName>
    </recommendedName>
</protein>
<reference evidence="2" key="1">
    <citation type="journal article" date="2019" name="Int. J. Syst. Evol. Microbiol.">
        <title>The Global Catalogue of Microorganisms (GCM) 10K type strain sequencing project: providing services to taxonomists for standard genome sequencing and annotation.</title>
        <authorList>
            <consortium name="The Broad Institute Genomics Platform"/>
            <consortium name="The Broad Institute Genome Sequencing Center for Infectious Disease"/>
            <person name="Wu L."/>
            <person name="Ma J."/>
        </authorList>
    </citation>
    <scope>NUCLEOTIDE SEQUENCE [LARGE SCALE GENOMIC DNA]</scope>
    <source>
        <strain evidence="2">JCM 14902</strain>
    </source>
</reference>